<keyword evidence="2" id="KW-1185">Reference proteome</keyword>
<organism evidence="1 2">
    <name type="scientific">Flavobacterium frigoris</name>
    <dbReference type="NCBI Taxonomy" id="229204"/>
    <lineage>
        <taxon>Bacteria</taxon>
        <taxon>Pseudomonadati</taxon>
        <taxon>Bacteroidota</taxon>
        <taxon>Flavobacteriia</taxon>
        <taxon>Flavobacteriales</taxon>
        <taxon>Flavobacteriaceae</taxon>
        <taxon>Flavobacterium</taxon>
    </lineage>
</organism>
<reference evidence="2" key="1">
    <citation type="submission" date="2016-10" db="EMBL/GenBank/DDBJ databases">
        <authorList>
            <person name="Varghese N."/>
            <person name="Submissions S."/>
        </authorList>
    </citation>
    <scope>NUCLEOTIDE SEQUENCE [LARGE SCALE GENOMIC DNA]</scope>
    <source>
        <strain evidence="2">DSM 15719</strain>
    </source>
</reference>
<gene>
    <name evidence="1" type="ORF">SAMN05444355_101521</name>
</gene>
<dbReference type="EMBL" id="FOFZ01000001">
    <property type="protein sequence ID" value="SEQ14455.1"/>
    <property type="molecule type" value="Genomic_DNA"/>
</dbReference>
<name>A0A1H9DLU3_FLAFI</name>
<protein>
    <submittedName>
        <fullName evidence="1">Uncharacterized protein</fullName>
    </submittedName>
</protein>
<sequence>MLIKTQLVFEVKVKDLMGKYKNLFQFSVFWMQIKSKFFNYKVVVLNYIRKKVRIRRVEVMPSR</sequence>
<evidence type="ECO:0000313" key="1">
    <source>
        <dbReference type="EMBL" id="SEQ14455.1"/>
    </source>
</evidence>
<evidence type="ECO:0000313" key="2">
    <source>
        <dbReference type="Proteomes" id="UP000183658"/>
    </source>
</evidence>
<proteinExistence type="predicted"/>
<dbReference type="AlphaFoldDB" id="A0A1H9DLU3"/>
<dbReference type="Proteomes" id="UP000183658">
    <property type="component" value="Unassembled WGS sequence"/>
</dbReference>
<accession>A0A1H9DLU3</accession>